<dbReference type="SMART" id="SM00065">
    <property type="entry name" value="GAF"/>
    <property type="match status" value="1"/>
</dbReference>
<keyword evidence="8" id="KW-1185">Reference proteome</keyword>
<dbReference type="PANTHER" id="PTHR43304:SF1">
    <property type="entry name" value="PAC DOMAIN-CONTAINING PROTEIN"/>
    <property type="match status" value="1"/>
</dbReference>
<keyword evidence="3" id="KW-0597">Phosphoprotein</keyword>
<dbReference type="CDD" id="cd00130">
    <property type="entry name" value="PAS"/>
    <property type="match status" value="2"/>
</dbReference>
<dbReference type="Pfam" id="PF13426">
    <property type="entry name" value="PAS_9"/>
    <property type="match status" value="1"/>
</dbReference>
<name>A0A1N7EFE6_9EURY</name>
<dbReference type="SUPFAM" id="SSF55874">
    <property type="entry name" value="ATPase domain of HSP90 chaperone/DNA topoisomerase II/histidine kinase"/>
    <property type="match status" value="1"/>
</dbReference>
<dbReference type="RefSeq" id="WP_076608485.1">
    <property type="nucleotide sequence ID" value="NZ_FTNR01000004.1"/>
</dbReference>
<sequence length="626" mass="69412">MTLRSIPVVDRVTDAFFALDTDFRFTYLNERAETLLKRSRKELIGRVMWDEFPETVETQFPDGFHRAMDEQVPVSFEVYHAQLETWFEARAYPSETGLSVYMRDVTERKSQETTLAQHAAVVEAVYDAILTLDRNREIVTVNSAIEDLLGTDRSELIGEHVETLTQQAGISDADAVEIGRAITDIDVGNADRRQLEVAFTAADGTDRIGEFRFVPIEDDHATVAAVIRDVTDHHEYERVVTSLHEVTRWLLESDDPEEICAIAVHAGSDLLELPISGVWLLDDERGYLDPVAGTAGAHEEFGGLPRFSPGEGLVWDVFEGGSVERFDDLESIAELYNPDTPLRSEIIAPIGTHGVLMTGALEADQFDETDVDLISILVENTRAALDRADRERVLRERTAELEHRTDRLESVAEILSTDLQQQLSAVADALEDDGDAEEWEFPLAENSVETTLDRAEGLVDDVREFARNASTVGPRCRIDLESAIDDALERSQLDGDAIIVEQAATLRADRDRFVHLLETVFDDAMARADGAVTIQVGLVGFDETDGSRGVFIRDDAADISPAAYSQERESPTEITADVTASPIDGLGLTLARAIAEAHDWRLTVEPGDTGGTRIEIREMTTLEKQP</sequence>
<reference evidence="8" key="1">
    <citation type="submission" date="2017-01" db="EMBL/GenBank/DDBJ databases">
        <authorList>
            <person name="Varghese N."/>
            <person name="Submissions S."/>
        </authorList>
    </citation>
    <scope>NUCLEOTIDE SEQUENCE [LARGE SCALE GENOMIC DNA]</scope>
    <source>
        <strain evidence="8">type strain: HArc-</strain>
    </source>
</reference>
<dbReference type="NCBIfam" id="TIGR00229">
    <property type="entry name" value="sensory_box"/>
    <property type="match status" value="2"/>
</dbReference>
<dbReference type="Proteomes" id="UP000185936">
    <property type="component" value="Unassembled WGS sequence"/>
</dbReference>
<dbReference type="SMART" id="SM00091">
    <property type="entry name" value="PAS"/>
    <property type="match status" value="2"/>
</dbReference>
<dbReference type="EC" id="2.7.13.3" evidence="2"/>
<evidence type="ECO:0000256" key="3">
    <source>
        <dbReference type="ARBA" id="ARBA00022553"/>
    </source>
</evidence>
<protein>
    <recommendedName>
        <fullName evidence="2">histidine kinase</fullName>
        <ecNumber evidence="2">2.7.13.3</ecNumber>
    </recommendedName>
</protein>
<feature type="domain" description="PAS" evidence="6">
    <location>
        <begin position="8"/>
        <end position="71"/>
    </location>
</feature>
<dbReference type="EMBL" id="FTNR01000004">
    <property type="protein sequence ID" value="SIR86883.1"/>
    <property type="molecule type" value="Genomic_DNA"/>
</dbReference>
<keyword evidence="5" id="KW-0418">Kinase</keyword>
<evidence type="ECO:0000256" key="5">
    <source>
        <dbReference type="ARBA" id="ARBA00022777"/>
    </source>
</evidence>
<dbReference type="SUPFAM" id="SSF55781">
    <property type="entry name" value="GAF domain-like"/>
    <property type="match status" value="1"/>
</dbReference>
<dbReference type="InterPro" id="IPR003018">
    <property type="entry name" value="GAF"/>
</dbReference>
<accession>A0A1N7EFE6</accession>
<dbReference type="Gene3D" id="3.30.565.10">
    <property type="entry name" value="Histidine kinase-like ATPase, C-terminal domain"/>
    <property type="match status" value="1"/>
</dbReference>
<dbReference type="InterPro" id="IPR029016">
    <property type="entry name" value="GAF-like_dom_sf"/>
</dbReference>
<dbReference type="AlphaFoldDB" id="A0A1N7EFE6"/>
<evidence type="ECO:0000313" key="8">
    <source>
        <dbReference type="Proteomes" id="UP000185936"/>
    </source>
</evidence>
<dbReference type="InterPro" id="IPR000014">
    <property type="entry name" value="PAS"/>
</dbReference>
<evidence type="ECO:0000256" key="2">
    <source>
        <dbReference type="ARBA" id="ARBA00012438"/>
    </source>
</evidence>
<dbReference type="InterPro" id="IPR035965">
    <property type="entry name" value="PAS-like_dom_sf"/>
</dbReference>
<organism evidence="7 8">
    <name type="scientific">Natronorubrum thiooxidans</name>
    <dbReference type="NCBI Taxonomy" id="308853"/>
    <lineage>
        <taxon>Archaea</taxon>
        <taxon>Methanobacteriati</taxon>
        <taxon>Methanobacteriota</taxon>
        <taxon>Stenosarchaea group</taxon>
        <taxon>Halobacteria</taxon>
        <taxon>Halobacteriales</taxon>
        <taxon>Natrialbaceae</taxon>
        <taxon>Natronorubrum</taxon>
    </lineage>
</organism>
<dbReference type="OrthoDB" id="8127at2157"/>
<dbReference type="Pfam" id="PF08448">
    <property type="entry name" value="PAS_4"/>
    <property type="match status" value="1"/>
</dbReference>
<dbReference type="STRING" id="308853.SAMN05421752_10454"/>
<dbReference type="SUPFAM" id="SSF55785">
    <property type="entry name" value="PYP-like sensor domain (PAS domain)"/>
    <property type="match status" value="2"/>
</dbReference>
<dbReference type="Pfam" id="PF13185">
    <property type="entry name" value="GAF_2"/>
    <property type="match status" value="1"/>
</dbReference>
<evidence type="ECO:0000256" key="4">
    <source>
        <dbReference type="ARBA" id="ARBA00022679"/>
    </source>
</evidence>
<proteinExistence type="predicted"/>
<dbReference type="InterPro" id="IPR013656">
    <property type="entry name" value="PAS_4"/>
</dbReference>
<dbReference type="GO" id="GO:0004673">
    <property type="term" value="F:protein histidine kinase activity"/>
    <property type="evidence" value="ECO:0007669"/>
    <property type="project" value="UniProtKB-EC"/>
</dbReference>
<gene>
    <name evidence="7" type="ORF">SAMN05421752_10454</name>
</gene>
<dbReference type="Gene3D" id="3.30.450.40">
    <property type="match status" value="1"/>
</dbReference>
<evidence type="ECO:0000313" key="7">
    <source>
        <dbReference type="EMBL" id="SIR86883.1"/>
    </source>
</evidence>
<keyword evidence="4" id="KW-0808">Transferase</keyword>
<dbReference type="InterPro" id="IPR052162">
    <property type="entry name" value="Sensor_kinase/Photoreceptor"/>
</dbReference>
<dbReference type="PROSITE" id="PS50112">
    <property type="entry name" value="PAS"/>
    <property type="match status" value="2"/>
</dbReference>
<dbReference type="PANTHER" id="PTHR43304">
    <property type="entry name" value="PHYTOCHROME-LIKE PROTEIN CPH1"/>
    <property type="match status" value="1"/>
</dbReference>
<comment type="catalytic activity">
    <reaction evidence="1">
        <text>ATP + protein L-histidine = ADP + protein N-phospho-L-histidine.</text>
        <dbReference type="EC" id="2.7.13.3"/>
    </reaction>
</comment>
<dbReference type="Gene3D" id="3.30.450.20">
    <property type="entry name" value="PAS domain"/>
    <property type="match status" value="2"/>
</dbReference>
<evidence type="ECO:0000259" key="6">
    <source>
        <dbReference type="PROSITE" id="PS50112"/>
    </source>
</evidence>
<evidence type="ECO:0000256" key="1">
    <source>
        <dbReference type="ARBA" id="ARBA00000085"/>
    </source>
</evidence>
<dbReference type="InterPro" id="IPR036890">
    <property type="entry name" value="HATPase_C_sf"/>
</dbReference>
<feature type="domain" description="PAS" evidence="6">
    <location>
        <begin position="114"/>
        <end position="159"/>
    </location>
</feature>